<dbReference type="InterPro" id="IPR046462">
    <property type="entry name" value="TerL_nuclease"/>
</dbReference>
<protein>
    <submittedName>
        <fullName evidence="3">Large Terminase</fullName>
    </submittedName>
</protein>
<accession>A0A8S5TAS3</accession>
<dbReference type="Pfam" id="PF20441">
    <property type="entry name" value="TerL_nuclease"/>
    <property type="match status" value="1"/>
</dbReference>
<dbReference type="PANTHER" id="PTHR41287:SF1">
    <property type="entry name" value="PROTEIN YMFN"/>
    <property type="match status" value="1"/>
</dbReference>
<evidence type="ECO:0000313" key="3">
    <source>
        <dbReference type="EMBL" id="DAF60342.1"/>
    </source>
</evidence>
<evidence type="ECO:0000259" key="1">
    <source>
        <dbReference type="Pfam" id="PF03354"/>
    </source>
</evidence>
<name>A0A8S5TAS3_9CAUD</name>
<reference evidence="3" key="1">
    <citation type="journal article" date="2021" name="Proc. Natl. Acad. Sci. U.S.A.">
        <title>A Catalog of Tens of Thousands of Viruses from Human Metagenomes Reveals Hidden Associations with Chronic Diseases.</title>
        <authorList>
            <person name="Tisza M.J."/>
            <person name="Buck C.B."/>
        </authorList>
    </citation>
    <scope>NUCLEOTIDE SEQUENCE</scope>
    <source>
        <strain evidence="3">CtwuP1</strain>
    </source>
</reference>
<dbReference type="EMBL" id="BK032787">
    <property type="protein sequence ID" value="DAF60342.1"/>
    <property type="molecule type" value="Genomic_DNA"/>
</dbReference>
<organism evidence="3">
    <name type="scientific">Siphoviridae sp. ctwuP1</name>
    <dbReference type="NCBI Taxonomy" id="2827972"/>
    <lineage>
        <taxon>Viruses</taxon>
        <taxon>Duplodnaviria</taxon>
        <taxon>Heunggongvirae</taxon>
        <taxon>Uroviricota</taxon>
        <taxon>Caudoviricetes</taxon>
    </lineage>
</organism>
<feature type="domain" description="Terminase large subunit-like endonuclease" evidence="2">
    <location>
        <begin position="253"/>
        <end position="382"/>
    </location>
</feature>
<dbReference type="Pfam" id="PF03354">
    <property type="entry name" value="TerL_ATPase"/>
    <property type="match status" value="1"/>
</dbReference>
<dbReference type="PANTHER" id="PTHR41287">
    <property type="match status" value="1"/>
</dbReference>
<proteinExistence type="predicted"/>
<dbReference type="InterPro" id="IPR046461">
    <property type="entry name" value="TerL_ATPase"/>
</dbReference>
<evidence type="ECO:0000259" key="2">
    <source>
        <dbReference type="Pfam" id="PF20441"/>
    </source>
</evidence>
<dbReference type="Gene3D" id="3.40.50.300">
    <property type="entry name" value="P-loop containing nucleotide triphosphate hydrolases"/>
    <property type="match status" value="1"/>
</dbReference>
<feature type="domain" description="Terminase large subunit-like ATPase" evidence="1">
    <location>
        <begin position="120"/>
        <end position="238"/>
    </location>
</feature>
<dbReference type="InterPro" id="IPR027417">
    <property type="entry name" value="P-loop_NTPase"/>
</dbReference>
<sequence>MMTVTYEVESYIEYVRSGKVPVCKEQLALCNHVENCFEEEDIYVDEQQLKRYLGLQQYFPFRLLPWETFVFALHNCTYQDDGELRWPILFLYGGRGFGKNGYESFESFAWSTPINGVQNYDVDIFATSEDQAKTSPDDIRSVLEENKKKLEKYFKWNVECITNLKTGSRIRFRTSSYKTKDGGRPGAVVFDEYHAYENYKMVDVATTGLGKKKHPRKTIITTDGYIRGGPLDDLKEQARGVLFRGQDDGGMLPFMCHLDSIEEVDKPDMWVKANPSLAYPEFGTLLREIKQEYATYKNSPNRAASFVVKRMNMPAEQEDEDVTTWENVLAASRPLPDLAGCPCVAAIDYAKTQDLIAAGLLFKKDDVYYWITHSWICKNSLDLPRIKAPLEEWEAKDLLTFVDAPEVSPEIPTQWVEEQARIYQTTVMGMDNFRYTLLSASLKQHGFDTDKGGRNNIRLTKRVTQMRWAPVIASAFATQRIVWGNNPLMRWYTWNTCVATDKDGNMVYQKKEEKSRKTDGFMALVHAFCASEDLPDCGNCSGDYEEVQIYSY</sequence>
<dbReference type="InterPro" id="IPR005021">
    <property type="entry name" value="Terminase_largesu-like"/>
</dbReference>
<dbReference type="GO" id="GO:0004519">
    <property type="term" value="F:endonuclease activity"/>
    <property type="evidence" value="ECO:0007669"/>
    <property type="project" value="InterPro"/>
</dbReference>